<dbReference type="AlphaFoldDB" id="A0A087C4P0"/>
<gene>
    <name evidence="9" type="ORF">BMON_1504</name>
</gene>
<evidence type="ECO:0000256" key="8">
    <source>
        <dbReference type="SAM" id="Phobius"/>
    </source>
</evidence>
<dbReference type="GO" id="GO:1903785">
    <property type="term" value="P:L-valine transmembrane transport"/>
    <property type="evidence" value="ECO:0007669"/>
    <property type="project" value="TreeGrafter"/>
</dbReference>
<comment type="similarity">
    <text evidence="2">Belongs to the AzlC family.</text>
</comment>
<comment type="subcellular location">
    <subcellularLocation>
        <location evidence="1">Cell membrane</location>
        <topology evidence="1">Multi-pass membrane protein</topology>
    </subcellularLocation>
</comment>
<feature type="transmembrane region" description="Helical" evidence="8">
    <location>
        <begin position="45"/>
        <end position="65"/>
    </location>
</feature>
<reference evidence="9 10" key="1">
    <citation type="submission" date="2014-03" db="EMBL/GenBank/DDBJ databases">
        <title>Genomics of Bifidobacteria.</title>
        <authorList>
            <person name="Ventura M."/>
            <person name="Milani C."/>
            <person name="Lugli G.A."/>
        </authorList>
    </citation>
    <scope>NUCLEOTIDE SEQUENCE [LARGE SCALE GENOMIC DNA]</scope>
    <source>
        <strain evidence="9 10">DSM 21395</strain>
    </source>
</reference>
<dbReference type="Proteomes" id="UP000029082">
    <property type="component" value="Unassembled WGS sequence"/>
</dbReference>
<feature type="transmembrane region" description="Helical" evidence="8">
    <location>
        <begin position="131"/>
        <end position="153"/>
    </location>
</feature>
<feature type="transmembrane region" description="Helical" evidence="8">
    <location>
        <begin position="184"/>
        <end position="203"/>
    </location>
</feature>
<feature type="transmembrane region" description="Helical" evidence="8">
    <location>
        <begin position="159"/>
        <end position="177"/>
    </location>
</feature>
<organism evidence="9 10">
    <name type="scientific">Bifidobacterium mongoliense DSM 21395</name>
    <dbReference type="NCBI Taxonomy" id="1437603"/>
    <lineage>
        <taxon>Bacteria</taxon>
        <taxon>Bacillati</taxon>
        <taxon>Actinomycetota</taxon>
        <taxon>Actinomycetes</taxon>
        <taxon>Bifidobacteriales</taxon>
        <taxon>Bifidobacteriaceae</taxon>
        <taxon>Bifidobacterium</taxon>
    </lineage>
</organism>
<evidence type="ECO:0000256" key="2">
    <source>
        <dbReference type="ARBA" id="ARBA00010735"/>
    </source>
</evidence>
<accession>A0A087C4P0</accession>
<keyword evidence="3" id="KW-0813">Transport</keyword>
<dbReference type="PANTHER" id="PTHR34979">
    <property type="entry name" value="INNER MEMBRANE PROTEIN YGAZ"/>
    <property type="match status" value="1"/>
</dbReference>
<keyword evidence="10" id="KW-1185">Reference proteome</keyword>
<keyword evidence="7 8" id="KW-0472">Membrane</keyword>
<sequence length="234" mass="26247">MVSTGRSTWRFAFRQTLPILAGFLFLGFTYGLYMHQEGFNFLYPTFMALTIFGGSVEFVIANLLTKAFDPWAVLAISLIINSRHVFYAIAMLRRYGHTGWRKPLLIFGMCDETFAINSSTRVPDGVDRVRFMTYVTVLNQLYWVGGAMLGGLFGGLMPVRIEGLSFVMTALFIVIFVNQLMRESSHVSSVAGVVLAIACLLLTGKQAFLPLSLVLVVVLFVMLDHGRWRHSVVR</sequence>
<name>A0A087C4P0_9BIFI</name>
<evidence type="ECO:0000256" key="5">
    <source>
        <dbReference type="ARBA" id="ARBA00022692"/>
    </source>
</evidence>
<dbReference type="GO" id="GO:0005886">
    <property type="term" value="C:plasma membrane"/>
    <property type="evidence" value="ECO:0007669"/>
    <property type="project" value="UniProtKB-SubCell"/>
</dbReference>
<feature type="transmembrane region" description="Helical" evidence="8">
    <location>
        <begin position="209"/>
        <end position="226"/>
    </location>
</feature>
<dbReference type="PANTHER" id="PTHR34979:SF1">
    <property type="entry name" value="INNER MEMBRANE PROTEIN YGAZ"/>
    <property type="match status" value="1"/>
</dbReference>
<evidence type="ECO:0000313" key="9">
    <source>
        <dbReference type="EMBL" id="KFI78240.1"/>
    </source>
</evidence>
<evidence type="ECO:0000256" key="1">
    <source>
        <dbReference type="ARBA" id="ARBA00004651"/>
    </source>
</evidence>
<proteinExistence type="inferred from homology"/>
<feature type="transmembrane region" description="Helical" evidence="8">
    <location>
        <begin position="71"/>
        <end position="92"/>
    </location>
</feature>
<evidence type="ECO:0000256" key="4">
    <source>
        <dbReference type="ARBA" id="ARBA00022475"/>
    </source>
</evidence>
<protein>
    <submittedName>
        <fullName evidence="9">Branched-chain amino acid transporter AzlC</fullName>
    </submittedName>
</protein>
<evidence type="ECO:0000256" key="6">
    <source>
        <dbReference type="ARBA" id="ARBA00022989"/>
    </source>
</evidence>
<keyword evidence="4" id="KW-1003">Cell membrane</keyword>
<dbReference type="Pfam" id="PF03591">
    <property type="entry name" value="AzlC"/>
    <property type="match status" value="1"/>
</dbReference>
<dbReference type="eggNOG" id="COG1296">
    <property type="taxonomic scope" value="Bacteria"/>
</dbReference>
<evidence type="ECO:0000256" key="3">
    <source>
        <dbReference type="ARBA" id="ARBA00022448"/>
    </source>
</evidence>
<comment type="caution">
    <text evidence="9">The sequence shown here is derived from an EMBL/GenBank/DDBJ whole genome shotgun (WGS) entry which is preliminary data.</text>
</comment>
<dbReference type="EMBL" id="JGZE01000004">
    <property type="protein sequence ID" value="KFI78240.1"/>
    <property type="molecule type" value="Genomic_DNA"/>
</dbReference>
<keyword evidence="6 8" id="KW-1133">Transmembrane helix</keyword>
<evidence type="ECO:0000313" key="10">
    <source>
        <dbReference type="Proteomes" id="UP000029082"/>
    </source>
</evidence>
<evidence type="ECO:0000256" key="7">
    <source>
        <dbReference type="ARBA" id="ARBA00023136"/>
    </source>
</evidence>
<feature type="transmembrane region" description="Helical" evidence="8">
    <location>
        <begin position="12"/>
        <end position="33"/>
    </location>
</feature>
<dbReference type="InterPro" id="IPR011606">
    <property type="entry name" value="Brnchd-chn_aa_trnsp_permease"/>
</dbReference>
<keyword evidence="5 8" id="KW-0812">Transmembrane</keyword>